<keyword evidence="3" id="KW-1185">Reference proteome</keyword>
<evidence type="ECO:0000256" key="1">
    <source>
        <dbReference type="SAM" id="SignalP"/>
    </source>
</evidence>
<dbReference type="AlphaFoldDB" id="A0A2S9XGY8"/>
<evidence type="ECO:0000313" key="3">
    <source>
        <dbReference type="Proteomes" id="UP000237968"/>
    </source>
</evidence>
<sequence>MPRPACAPALALALALAAVAMVGCEFTIPAATYIHQTKLISVQGSVVELGPLNPGRVGVPSEAPIAEPMPHDRFAFEATVIDPDRGQVPASELESVWFQCDPFNCGVSGVDRIGAVYDVRCEDIEDLTMDDPCRLGEGDGRFEFELPELGPLLAGTRVAVYYGVIAWGGRSAEDCWTARRDRDELLERCGFIVRNVKVGPSWWLLAYGDSIGIESPIPIWEIPAAVYVQAANRTPRPVIDVFIDGKVVGVYPEQHEFEAAPGSTITLVPGYDPLEQFSQTFFVARQDSETSRFWFQPGQELIVEFPYTTGAVHAVGGFQFGGTPQDFVVDEFADPGTSQIFLVYSDDRYGEGVARLNFEVGS</sequence>
<proteinExistence type="predicted"/>
<gene>
    <name evidence="2" type="ORF">ENSA5_50910</name>
</gene>
<dbReference type="EMBL" id="PVNK01000221">
    <property type="protein sequence ID" value="PRP92144.1"/>
    <property type="molecule type" value="Genomic_DNA"/>
</dbReference>
<feature type="chain" id="PRO_5015573402" evidence="1">
    <location>
        <begin position="21"/>
        <end position="362"/>
    </location>
</feature>
<reference evidence="2 3" key="1">
    <citation type="submission" date="2018-03" db="EMBL/GenBank/DDBJ databases">
        <title>Draft Genome Sequences of the Obligatory Marine Myxobacteria Enhygromyxa salina SWB005.</title>
        <authorList>
            <person name="Poehlein A."/>
            <person name="Moghaddam J.A."/>
            <person name="Harms H."/>
            <person name="Alanjari M."/>
            <person name="Koenig G.M."/>
            <person name="Daniel R."/>
            <person name="Schaeberle T.F."/>
        </authorList>
    </citation>
    <scope>NUCLEOTIDE SEQUENCE [LARGE SCALE GENOMIC DNA]</scope>
    <source>
        <strain evidence="2 3">SWB005</strain>
    </source>
</reference>
<comment type="caution">
    <text evidence="2">The sequence shown here is derived from an EMBL/GenBank/DDBJ whole genome shotgun (WGS) entry which is preliminary data.</text>
</comment>
<feature type="signal peptide" evidence="1">
    <location>
        <begin position="1"/>
        <end position="20"/>
    </location>
</feature>
<name>A0A2S9XGY8_9BACT</name>
<dbReference type="RefSeq" id="WP_106394334.1">
    <property type="nucleotide sequence ID" value="NZ_PVNK01000221.1"/>
</dbReference>
<organism evidence="2 3">
    <name type="scientific">Enhygromyxa salina</name>
    <dbReference type="NCBI Taxonomy" id="215803"/>
    <lineage>
        <taxon>Bacteria</taxon>
        <taxon>Pseudomonadati</taxon>
        <taxon>Myxococcota</taxon>
        <taxon>Polyangia</taxon>
        <taxon>Nannocystales</taxon>
        <taxon>Nannocystaceae</taxon>
        <taxon>Enhygromyxa</taxon>
    </lineage>
</organism>
<protein>
    <submittedName>
        <fullName evidence="2">Uncharacterized protein</fullName>
    </submittedName>
</protein>
<evidence type="ECO:0000313" key="2">
    <source>
        <dbReference type="EMBL" id="PRP92144.1"/>
    </source>
</evidence>
<accession>A0A2S9XGY8</accession>
<keyword evidence="1" id="KW-0732">Signal</keyword>
<dbReference type="PROSITE" id="PS51257">
    <property type="entry name" value="PROKAR_LIPOPROTEIN"/>
    <property type="match status" value="1"/>
</dbReference>
<dbReference type="Proteomes" id="UP000237968">
    <property type="component" value="Unassembled WGS sequence"/>
</dbReference>